<reference evidence="1" key="1">
    <citation type="journal article" date="2019" name="bioRxiv">
        <title>The Genome of the Zebra Mussel, Dreissena polymorpha: A Resource for Invasive Species Research.</title>
        <authorList>
            <person name="McCartney M.A."/>
            <person name="Auch B."/>
            <person name="Kono T."/>
            <person name="Mallez S."/>
            <person name="Zhang Y."/>
            <person name="Obille A."/>
            <person name="Becker A."/>
            <person name="Abrahante J.E."/>
            <person name="Garbe J."/>
            <person name="Badalamenti J.P."/>
            <person name="Herman A."/>
            <person name="Mangelson H."/>
            <person name="Liachko I."/>
            <person name="Sullivan S."/>
            <person name="Sone E.D."/>
            <person name="Koren S."/>
            <person name="Silverstein K.A.T."/>
            <person name="Beckman K.B."/>
            <person name="Gohl D.M."/>
        </authorList>
    </citation>
    <scope>NUCLEOTIDE SEQUENCE</scope>
    <source>
        <strain evidence="1">Duluth1</strain>
        <tissue evidence="1">Whole animal</tissue>
    </source>
</reference>
<keyword evidence="2" id="KW-1185">Reference proteome</keyword>
<dbReference type="AlphaFoldDB" id="A0A9D4EQB3"/>
<proteinExistence type="predicted"/>
<comment type="caution">
    <text evidence="1">The sequence shown here is derived from an EMBL/GenBank/DDBJ whole genome shotgun (WGS) entry which is preliminary data.</text>
</comment>
<evidence type="ECO:0000313" key="2">
    <source>
        <dbReference type="Proteomes" id="UP000828390"/>
    </source>
</evidence>
<sequence>MSYCSAADNPAASIGTGRSVFVKRKYSFFSKQNEVSSPSLHVFTMTTPGLQTTFRSTDFL</sequence>
<reference evidence="1" key="2">
    <citation type="submission" date="2020-11" db="EMBL/GenBank/DDBJ databases">
        <authorList>
            <person name="McCartney M.A."/>
            <person name="Auch B."/>
            <person name="Kono T."/>
            <person name="Mallez S."/>
            <person name="Becker A."/>
            <person name="Gohl D.M."/>
            <person name="Silverstein K.A.T."/>
            <person name="Koren S."/>
            <person name="Bechman K.B."/>
            <person name="Herman A."/>
            <person name="Abrahante J.E."/>
            <person name="Garbe J."/>
        </authorList>
    </citation>
    <scope>NUCLEOTIDE SEQUENCE</scope>
    <source>
        <strain evidence="1">Duluth1</strain>
        <tissue evidence="1">Whole animal</tissue>
    </source>
</reference>
<accession>A0A9D4EQB3</accession>
<protein>
    <submittedName>
        <fullName evidence="1">Uncharacterized protein</fullName>
    </submittedName>
</protein>
<evidence type="ECO:0000313" key="1">
    <source>
        <dbReference type="EMBL" id="KAH3782115.1"/>
    </source>
</evidence>
<dbReference type="EMBL" id="JAIWYP010000008">
    <property type="protein sequence ID" value="KAH3782115.1"/>
    <property type="molecule type" value="Genomic_DNA"/>
</dbReference>
<name>A0A9D4EQB3_DREPO</name>
<gene>
    <name evidence="1" type="ORF">DPMN_160026</name>
</gene>
<dbReference type="Proteomes" id="UP000828390">
    <property type="component" value="Unassembled WGS sequence"/>
</dbReference>
<organism evidence="1 2">
    <name type="scientific">Dreissena polymorpha</name>
    <name type="common">Zebra mussel</name>
    <name type="synonym">Mytilus polymorpha</name>
    <dbReference type="NCBI Taxonomy" id="45954"/>
    <lineage>
        <taxon>Eukaryota</taxon>
        <taxon>Metazoa</taxon>
        <taxon>Spiralia</taxon>
        <taxon>Lophotrochozoa</taxon>
        <taxon>Mollusca</taxon>
        <taxon>Bivalvia</taxon>
        <taxon>Autobranchia</taxon>
        <taxon>Heteroconchia</taxon>
        <taxon>Euheterodonta</taxon>
        <taxon>Imparidentia</taxon>
        <taxon>Neoheterodontei</taxon>
        <taxon>Myida</taxon>
        <taxon>Dreissenoidea</taxon>
        <taxon>Dreissenidae</taxon>
        <taxon>Dreissena</taxon>
    </lineage>
</organism>